<dbReference type="EMBL" id="AP028654">
    <property type="protein sequence ID" value="BEP30251.1"/>
    <property type="molecule type" value="Genomic_DNA"/>
</dbReference>
<sequence length="253" mass="29216">MKIFYFTSTGNNLYVAKKLVKEIGGELYSIPKMLKEKNFKFEADKIGFVIPVYYMGTPRIVKEFLTKVELKSDYIFSIMTYGNMAGASTINFKKFAEREKIKISYGNELLMVDNYLPMFDMEEQIKKIPKKNIDENLEKIVNDIRSLKEFVVSENVGEKVITTIMQFYYKQNKGNVDKKFIVNDNCTSCKICEKVCPVDNIIVKGKPEFMHHCDECLACIHMCPVNAITLKKEKGSTRFRNSHVQLAEIIDSV</sequence>
<protein>
    <recommendedName>
        <fullName evidence="3">Ferredoxin</fullName>
    </recommendedName>
</protein>
<keyword evidence="5" id="KW-0479">Metal-binding</keyword>
<dbReference type="PANTHER" id="PTHR24960">
    <property type="entry name" value="PHOTOSYSTEM I IRON-SULFUR CENTER-RELATED"/>
    <property type="match status" value="1"/>
</dbReference>
<dbReference type="InterPro" id="IPR047964">
    <property type="entry name" value="EFR1-like"/>
</dbReference>
<keyword evidence="4" id="KW-0004">4Fe-4S</keyword>
<dbReference type="Gene3D" id="3.40.50.360">
    <property type="match status" value="1"/>
</dbReference>
<dbReference type="PANTHER" id="PTHR24960:SF79">
    <property type="entry name" value="PHOTOSYSTEM I IRON-SULFUR CENTER"/>
    <property type="match status" value="1"/>
</dbReference>
<evidence type="ECO:0000256" key="4">
    <source>
        <dbReference type="ARBA" id="ARBA00022485"/>
    </source>
</evidence>
<feature type="domain" description="4Fe-4S ferredoxin-type" evidence="8">
    <location>
        <begin position="213"/>
        <end position="233"/>
    </location>
</feature>
<dbReference type="Gene3D" id="3.30.70.20">
    <property type="match status" value="1"/>
</dbReference>
<dbReference type="SUPFAM" id="SSF54862">
    <property type="entry name" value="4Fe-4S ferredoxins"/>
    <property type="match status" value="1"/>
</dbReference>
<feature type="domain" description="4Fe-4S ferredoxin-type" evidence="8">
    <location>
        <begin position="178"/>
        <end position="206"/>
    </location>
</feature>
<dbReference type="SUPFAM" id="SSF52218">
    <property type="entry name" value="Flavoproteins"/>
    <property type="match status" value="1"/>
</dbReference>
<evidence type="ECO:0000256" key="6">
    <source>
        <dbReference type="ARBA" id="ARBA00023004"/>
    </source>
</evidence>
<evidence type="ECO:0000256" key="2">
    <source>
        <dbReference type="ARBA" id="ARBA00003532"/>
    </source>
</evidence>
<accession>A0AAU9E684</accession>
<dbReference type="InterPro" id="IPR029039">
    <property type="entry name" value="Flavoprotein-like_sf"/>
</dbReference>
<gene>
    <name evidence="9" type="ORF">HLPR_25820</name>
</gene>
<dbReference type="PROSITE" id="PS00198">
    <property type="entry name" value="4FE4S_FER_1"/>
    <property type="match status" value="2"/>
</dbReference>
<evidence type="ECO:0000256" key="3">
    <source>
        <dbReference type="ARBA" id="ARBA00013529"/>
    </source>
</evidence>
<dbReference type="AlphaFoldDB" id="A0AAU9E684"/>
<dbReference type="Pfam" id="PF00037">
    <property type="entry name" value="Fer4"/>
    <property type="match status" value="1"/>
</dbReference>
<dbReference type="KEGG" id="hprf:HLPR_25820"/>
<evidence type="ECO:0000256" key="7">
    <source>
        <dbReference type="ARBA" id="ARBA00023014"/>
    </source>
</evidence>
<keyword evidence="10" id="KW-1185">Reference proteome</keyword>
<comment type="function">
    <text evidence="2">Ferredoxins are iron-sulfur proteins that transfer electrons in a wide variety of metabolic reactions.</text>
</comment>
<evidence type="ECO:0000313" key="10">
    <source>
        <dbReference type="Proteomes" id="UP001321786"/>
    </source>
</evidence>
<dbReference type="RefSeq" id="WP_338535850.1">
    <property type="nucleotide sequence ID" value="NZ_AP028654.1"/>
</dbReference>
<comment type="cofactor">
    <cofactor evidence="1">
        <name>[4Fe-4S] cluster</name>
        <dbReference type="ChEBI" id="CHEBI:49883"/>
    </cofactor>
</comment>
<reference evidence="9 10" key="1">
    <citation type="submission" date="2023-08" db="EMBL/GenBank/DDBJ databases">
        <title>Helicovermis profunda gen. nov., sp. nov., a novel mesophilic, fermentative bacterium within the Bacillota from a deep-sea hydrothermal vent chimney.</title>
        <authorList>
            <person name="Miyazaki U."/>
            <person name="Mizutani D."/>
            <person name="Hashimoto Y."/>
            <person name="Tame A."/>
            <person name="Sawayama S."/>
            <person name="Miyazaki J."/>
            <person name="Takai K."/>
            <person name="Nakagawa S."/>
        </authorList>
    </citation>
    <scope>NUCLEOTIDE SEQUENCE [LARGE SCALE GENOMIC DNA]</scope>
    <source>
        <strain evidence="9 10">S502</strain>
    </source>
</reference>
<proteinExistence type="predicted"/>
<keyword evidence="6" id="KW-0408">Iron</keyword>
<dbReference type="GO" id="GO:0046872">
    <property type="term" value="F:metal ion binding"/>
    <property type="evidence" value="ECO:0007669"/>
    <property type="project" value="UniProtKB-KW"/>
</dbReference>
<evidence type="ECO:0000256" key="1">
    <source>
        <dbReference type="ARBA" id="ARBA00001966"/>
    </source>
</evidence>
<evidence type="ECO:0000313" key="9">
    <source>
        <dbReference type="EMBL" id="BEP30251.1"/>
    </source>
</evidence>
<evidence type="ECO:0000256" key="5">
    <source>
        <dbReference type="ARBA" id="ARBA00022723"/>
    </source>
</evidence>
<name>A0AAU9E684_9FIRM</name>
<dbReference type="Proteomes" id="UP001321786">
    <property type="component" value="Chromosome"/>
</dbReference>
<dbReference type="NCBIfam" id="NF038196">
    <property type="entry name" value="ferrodoxin_EFR1"/>
    <property type="match status" value="1"/>
</dbReference>
<dbReference type="Pfam" id="PF12724">
    <property type="entry name" value="Flavodoxin_5"/>
    <property type="match status" value="1"/>
</dbReference>
<dbReference type="PROSITE" id="PS51379">
    <property type="entry name" value="4FE4S_FER_2"/>
    <property type="match status" value="2"/>
</dbReference>
<dbReference type="InterPro" id="IPR017896">
    <property type="entry name" value="4Fe4S_Fe-S-bd"/>
</dbReference>
<dbReference type="InterPro" id="IPR017900">
    <property type="entry name" value="4Fe4S_Fe_S_CS"/>
</dbReference>
<evidence type="ECO:0000259" key="8">
    <source>
        <dbReference type="PROSITE" id="PS51379"/>
    </source>
</evidence>
<dbReference type="InterPro" id="IPR050157">
    <property type="entry name" value="PSI_iron-sulfur_center"/>
</dbReference>
<keyword evidence="7" id="KW-0411">Iron-sulfur</keyword>
<dbReference type="InterPro" id="IPR026816">
    <property type="entry name" value="Flavodoxin_dom"/>
</dbReference>
<organism evidence="9 10">
    <name type="scientific">Helicovermis profundi</name>
    <dbReference type="NCBI Taxonomy" id="3065157"/>
    <lineage>
        <taxon>Bacteria</taxon>
        <taxon>Bacillati</taxon>
        <taxon>Bacillota</taxon>
        <taxon>Clostridia</taxon>
        <taxon>Helicovermis</taxon>
    </lineage>
</organism>
<dbReference type="GO" id="GO:0051539">
    <property type="term" value="F:4 iron, 4 sulfur cluster binding"/>
    <property type="evidence" value="ECO:0007669"/>
    <property type="project" value="UniProtKB-KW"/>
</dbReference>